<comment type="subcellular location">
    <subcellularLocation>
        <location evidence="1">Membrane</location>
        <topology evidence="1">Multi-pass membrane protein</topology>
    </subcellularLocation>
</comment>
<evidence type="ECO:0000256" key="4">
    <source>
        <dbReference type="ARBA" id="ARBA00022502"/>
    </source>
</evidence>
<feature type="transmembrane region" description="Helical" evidence="8">
    <location>
        <begin position="169"/>
        <end position="186"/>
    </location>
</feature>
<dbReference type="Pfam" id="PF06432">
    <property type="entry name" value="GPI2"/>
    <property type="match status" value="1"/>
</dbReference>
<dbReference type="PANTHER" id="PTHR12982:SF0">
    <property type="entry name" value="PHOSPHATIDYLINOSITOL N-ACETYLGLUCOSAMINYLTRANSFERASE SUBUNIT C"/>
    <property type="match status" value="1"/>
</dbReference>
<name>A0A067MNH6_BOTB1</name>
<keyword evidence="7 8" id="KW-0472">Membrane</keyword>
<comment type="similarity">
    <text evidence="3">Belongs to the PIGC family.</text>
</comment>
<evidence type="ECO:0008006" key="11">
    <source>
        <dbReference type="Google" id="ProtNLM"/>
    </source>
</evidence>
<proteinExistence type="inferred from homology"/>
<dbReference type="UniPathway" id="UPA00196"/>
<evidence type="ECO:0000313" key="9">
    <source>
        <dbReference type="EMBL" id="KDQ13136.1"/>
    </source>
</evidence>
<dbReference type="HOGENOM" id="CLU_024002_2_0_1"/>
<dbReference type="OrthoDB" id="196709at2759"/>
<dbReference type="EMBL" id="KL198045">
    <property type="protein sequence ID" value="KDQ13136.1"/>
    <property type="molecule type" value="Genomic_DNA"/>
</dbReference>
<dbReference type="PANTHER" id="PTHR12982">
    <property type="entry name" value="PHOSPHATIDYLINOSITOL GLYCAN, CLASS C"/>
    <property type="match status" value="1"/>
</dbReference>
<feature type="transmembrane region" description="Helical" evidence="8">
    <location>
        <begin position="38"/>
        <end position="62"/>
    </location>
</feature>
<evidence type="ECO:0000313" key="10">
    <source>
        <dbReference type="Proteomes" id="UP000027195"/>
    </source>
</evidence>
<dbReference type="GO" id="GO:0006506">
    <property type="term" value="P:GPI anchor biosynthetic process"/>
    <property type="evidence" value="ECO:0007669"/>
    <property type="project" value="UniProtKB-UniPathway"/>
</dbReference>
<comment type="pathway">
    <text evidence="2">Glycolipid biosynthesis; glycosylphosphatidylinositol-anchor biosynthesis.</text>
</comment>
<feature type="transmembrane region" description="Helical" evidence="8">
    <location>
        <begin position="140"/>
        <end position="157"/>
    </location>
</feature>
<keyword evidence="6 8" id="KW-1133">Transmembrane helix</keyword>
<evidence type="ECO:0000256" key="1">
    <source>
        <dbReference type="ARBA" id="ARBA00004141"/>
    </source>
</evidence>
<dbReference type="STRING" id="930990.A0A067MNH6"/>
<evidence type="ECO:0000256" key="2">
    <source>
        <dbReference type="ARBA" id="ARBA00004687"/>
    </source>
</evidence>
<evidence type="ECO:0000256" key="7">
    <source>
        <dbReference type="ARBA" id="ARBA00023136"/>
    </source>
</evidence>
<keyword evidence="10" id="KW-1185">Reference proteome</keyword>
<feature type="transmembrane region" description="Helical" evidence="8">
    <location>
        <begin position="74"/>
        <end position="90"/>
    </location>
</feature>
<feature type="transmembrane region" description="Helical" evidence="8">
    <location>
        <begin position="222"/>
        <end position="240"/>
    </location>
</feature>
<dbReference type="InParanoid" id="A0A067MNH6"/>
<evidence type="ECO:0000256" key="8">
    <source>
        <dbReference type="SAM" id="Phobius"/>
    </source>
</evidence>
<dbReference type="PIRSF" id="PIRSF016104">
    <property type="entry name" value="GPI2"/>
    <property type="match status" value="1"/>
</dbReference>
<evidence type="ECO:0000256" key="5">
    <source>
        <dbReference type="ARBA" id="ARBA00022692"/>
    </source>
</evidence>
<evidence type="ECO:0000256" key="3">
    <source>
        <dbReference type="ARBA" id="ARBA00008321"/>
    </source>
</evidence>
<keyword evidence="5 8" id="KW-0812">Transmembrane</keyword>
<dbReference type="GO" id="GO:0000506">
    <property type="term" value="C:glycosylphosphatidylinositol-N-acetylglucosaminyltransferase (GPI-GnT) complex"/>
    <property type="evidence" value="ECO:0007669"/>
    <property type="project" value="TreeGrafter"/>
</dbReference>
<keyword evidence="4" id="KW-0337">GPI-anchor biosynthesis</keyword>
<dbReference type="Proteomes" id="UP000027195">
    <property type="component" value="Unassembled WGS sequence"/>
</dbReference>
<protein>
    <recommendedName>
        <fullName evidence="11">Phosphatidylinositol N-acetylglucosaminyltransferase</fullName>
    </recommendedName>
</protein>
<accession>A0A067MNH6</accession>
<feature type="transmembrane region" description="Helical" evidence="8">
    <location>
        <begin position="246"/>
        <end position="266"/>
    </location>
</feature>
<dbReference type="InterPro" id="IPR009450">
    <property type="entry name" value="Plno_GlcNAc_GPI2"/>
</dbReference>
<sequence>MSEWERVLWKKQAYADNYIPPSFLSSLRRNANVHPYTYAPLVLASCAIIQHISAVFILLSAFVHLHTMALDPRLLVWVSILCFLLGYTAWELTQARTNTSTEMRWWRAKAFKSSILVFLALLALSPVLKTLTEATSSDSIWALSAFLLGLNVLLADYSSSFDRTTTKLTSVLSMNAGISASVVLASRLSSNLSVFALILFAVQLLALLPILRKYLNTSPLRILISTALLITASGVLIMPISSALAFVQGGILAFIGLACPAVLVWAQKYKNEIKGSWDPAVPQLR</sequence>
<dbReference type="FunCoup" id="A0A067MNH6">
    <property type="interactions" value="298"/>
</dbReference>
<reference evidence="10" key="1">
    <citation type="journal article" date="2014" name="Proc. Natl. Acad. Sci. U.S.A.">
        <title>Extensive sampling of basidiomycete genomes demonstrates inadequacy of the white-rot/brown-rot paradigm for wood decay fungi.</title>
        <authorList>
            <person name="Riley R."/>
            <person name="Salamov A.A."/>
            <person name="Brown D.W."/>
            <person name="Nagy L.G."/>
            <person name="Floudas D."/>
            <person name="Held B.W."/>
            <person name="Levasseur A."/>
            <person name="Lombard V."/>
            <person name="Morin E."/>
            <person name="Otillar R."/>
            <person name="Lindquist E.A."/>
            <person name="Sun H."/>
            <person name="LaButti K.M."/>
            <person name="Schmutz J."/>
            <person name="Jabbour D."/>
            <person name="Luo H."/>
            <person name="Baker S.E."/>
            <person name="Pisabarro A.G."/>
            <person name="Walton J.D."/>
            <person name="Blanchette R.A."/>
            <person name="Henrissat B."/>
            <person name="Martin F."/>
            <person name="Cullen D."/>
            <person name="Hibbett D.S."/>
            <person name="Grigoriev I.V."/>
        </authorList>
    </citation>
    <scope>NUCLEOTIDE SEQUENCE [LARGE SCALE GENOMIC DNA]</scope>
    <source>
        <strain evidence="10">FD-172 SS1</strain>
    </source>
</reference>
<evidence type="ECO:0000256" key="6">
    <source>
        <dbReference type="ARBA" id="ARBA00022989"/>
    </source>
</evidence>
<dbReference type="AlphaFoldDB" id="A0A067MNH6"/>
<feature type="transmembrane region" description="Helical" evidence="8">
    <location>
        <begin position="192"/>
        <end position="210"/>
    </location>
</feature>
<feature type="transmembrane region" description="Helical" evidence="8">
    <location>
        <begin position="110"/>
        <end position="128"/>
    </location>
</feature>
<organism evidence="9 10">
    <name type="scientific">Botryobasidium botryosum (strain FD-172 SS1)</name>
    <dbReference type="NCBI Taxonomy" id="930990"/>
    <lineage>
        <taxon>Eukaryota</taxon>
        <taxon>Fungi</taxon>
        <taxon>Dikarya</taxon>
        <taxon>Basidiomycota</taxon>
        <taxon>Agaricomycotina</taxon>
        <taxon>Agaricomycetes</taxon>
        <taxon>Cantharellales</taxon>
        <taxon>Botryobasidiaceae</taxon>
        <taxon>Botryobasidium</taxon>
    </lineage>
</organism>
<gene>
    <name evidence="9" type="ORF">BOTBODRAFT_111897</name>
</gene>